<name>A0ABR1SSY5_9PEZI</name>
<reference evidence="2 3" key="1">
    <citation type="submission" date="2023-01" db="EMBL/GenBank/DDBJ databases">
        <title>Analysis of 21 Apiospora genomes using comparative genomics revels a genus with tremendous synthesis potential of carbohydrate active enzymes and secondary metabolites.</title>
        <authorList>
            <person name="Sorensen T."/>
        </authorList>
    </citation>
    <scope>NUCLEOTIDE SEQUENCE [LARGE SCALE GENOMIC DNA]</scope>
    <source>
        <strain evidence="2 3">CBS 20057</strain>
    </source>
</reference>
<dbReference type="EMBL" id="JAQQWI010000002">
    <property type="protein sequence ID" value="KAK8037422.1"/>
    <property type="molecule type" value="Genomic_DNA"/>
</dbReference>
<protein>
    <submittedName>
        <fullName evidence="2">Uncharacterized protein</fullName>
    </submittedName>
</protein>
<sequence>MLDLADEGPQPSHAQCPTVQRLQGTVDVLGPSFARIINCALEALPVSSLSSISPMLGGAMPEDKASKHSHSINRYGAHLGRWAAGCWPGSCPVVSLSFASKPKLSLFWPLAVVVVCERGVADPTGLLLGALKPSPFLPGQGLVCGLAGGSLTSFNAAAFFGLGLLFGGGGLALLFAALTFGSALGGNAFLLGLCLDLGALCLGSHARLGEKPCCWCWSATSGASCFCEESAFFKRPTAMNLCTLPMFFKELASVVEFQQEAADMMLGPDEPLDFALPSGDLAAVS</sequence>
<feature type="transmembrane region" description="Helical" evidence="1">
    <location>
        <begin position="156"/>
        <end position="178"/>
    </location>
</feature>
<dbReference type="Proteomes" id="UP001396898">
    <property type="component" value="Unassembled WGS sequence"/>
</dbReference>
<evidence type="ECO:0000313" key="2">
    <source>
        <dbReference type="EMBL" id="KAK8037422.1"/>
    </source>
</evidence>
<accession>A0ABR1SSY5</accession>
<gene>
    <name evidence="2" type="ORF">PG991_000768</name>
</gene>
<evidence type="ECO:0000256" key="1">
    <source>
        <dbReference type="SAM" id="Phobius"/>
    </source>
</evidence>
<keyword evidence="1" id="KW-1133">Transmembrane helix</keyword>
<keyword evidence="1" id="KW-0812">Transmembrane</keyword>
<keyword evidence="3" id="KW-1185">Reference proteome</keyword>
<evidence type="ECO:0000313" key="3">
    <source>
        <dbReference type="Proteomes" id="UP001396898"/>
    </source>
</evidence>
<proteinExistence type="predicted"/>
<comment type="caution">
    <text evidence="2">The sequence shown here is derived from an EMBL/GenBank/DDBJ whole genome shotgun (WGS) entry which is preliminary data.</text>
</comment>
<keyword evidence="1" id="KW-0472">Membrane</keyword>
<organism evidence="2 3">
    <name type="scientific">Apiospora marii</name>
    <dbReference type="NCBI Taxonomy" id="335849"/>
    <lineage>
        <taxon>Eukaryota</taxon>
        <taxon>Fungi</taxon>
        <taxon>Dikarya</taxon>
        <taxon>Ascomycota</taxon>
        <taxon>Pezizomycotina</taxon>
        <taxon>Sordariomycetes</taxon>
        <taxon>Xylariomycetidae</taxon>
        <taxon>Amphisphaeriales</taxon>
        <taxon>Apiosporaceae</taxon>
        <taxon>Apiospora</taxon>
    </lineage>
</organism>